<feature type="domain" description="SIS" evidence="2">
    <location>
        <begin position="30"/>
        <end position="176"/>
    </location>
</feature>
<dbReference type="InterPro" id="IPR001347">
    <property type="entry name" value="SIS_dom"/>
</dbReference>
<dbReference type="Pfam" id="PF01380">
    <property type="entry name" value="SIS"/>
    <property type="match status" value="2"/>
</dbReference>
<accession>A0A5B9EC88</accession>
<name>A0A5B9EC88_9BACT</name>
<dbReference type="InterPro" id="IPR035490">
    <property type="entry name" value="GlmS/FrlB_SIS"/>
</dbReference>
<evidence type="ECO:0000313" key="3">
    <source>
        <dbReference type="EMBL" id="QEE29813.1"/>
    </source>
</evidence>
<dbReference type="Gene3D" id="3.40.50.10490">
    <property type="entry name" value="Glucose-6-phosphate isomerase like protein, domain 1"/>
    <property type="match status" value="2"/>
</dbReference>
<reference evidence="3 4" key="1">
    <citation type="submission" date="2019-08" db="EMBL/GenBank/DDBJ databases">
        <title>Complete genome sequence of Terriglobus albidus strain ORNL.</title>
        <authorList>
            <person name="Podar M."/>
        </authorList>
    </citation>
    <scope>NUCLEOTIDE SEQUENCE [LARGE SCALE GENOMIC DNA]</scope>
    <source>
        <strain evidence="3 4">ORNL</strain>
    </source>
</reference>
<dbReference type="InterPro" id="IPR035466">
    <property type="entry name" value="GlmS/AgaS_SIS"/>
</dbReference>
<dbReference type="PROSITE" id="PS51464">
    <property type="entry name" value="SIS"/>
    <property type="match status" value="2"/>
</dbReference>
<dbReference type="CDD" id="cd05008">
    <property type="entry name" value="SIS_GlmS_GlmD_1"/>
    <property type="match status" value="1"/>
</dbReference>
<dbReference type="OrthoDB" id="9779207at2"/>
<keyword evidence="1" id="KW-0677">Repeat</keyword>
<dbReference type="PANTHER" id="PTHR10937:SF4">
    <property type="entry name" value="GLUCOSAMINE-6-PHOSPHATE DEAMINASE"/>
    <property type="match status" value="1"/>
</dbReference>
<keyword evidence="4" id="KW-1185">Reference proteome</keyword>
<evidence type="ECO:0000259" key="2">
    <source>
        <dbReference type="PROSITE" id="PS51464"/>
    </source>
</evidence>
<dbReference type="SUPFAM" id="SSF53697">
    <property type="entry name" value="SIS domain"/>
    <property type="match status" value="1"/>
</dbReference>
<feature type="domain" description="SIS" evidence="2">
    <location>
        <begin position="196"/>
        <end position="339"/>
    </location>
</feature>
<proteinExistence type="predicted"/>
<dbReference type="KEGG" id="talb:FTW19_18600"/>
<sequence length="348" mass="37871">MPFKIQTLTEIYGQPKVWRDCLQALAAADLRALVQGCEPEKKEWVFVGCGTSFYLAQAAAASVTSLLGVPARAVPASEILLFPALTLPQDASRYFPILISRSGHTSEVLQVAALLQSKAVDFLAVTCDGRELEQMTPRVLKFPVVEESTVMTASFTSMVLGLQYLAAVLAGDEAFLFALRALPDHLERLLEVYGPQVEAFAKAPVEDFAFLGQGPLYAIAQETALKVMESSSSYAQFFHSLEFRHGPKSIVGPDTVVTALLSESAFDAEVAVLREMKELGSRTLAIANLATPDLRQFADLVIELDLPVPELARIIVYVVWGQLLGSYRGLAKGLNPDNPRNLSRVVTL</sequence>
<evidence type="ECO:0000256" key="1">
    <source>
        <dbReference type="ARBA" id="ARBA00022737"/>
    </source>
</evidence>
<dbReference type="EMBL" id="CP042806">
    <property type="protein sequence ID" value="QEE29813.1"/>
    <property type="molecule type" value="Genomic_DNA"/>
</dbReference>
<dbReference type="RefSeq" id="WP_147649083.1">
    <property type="nucleotide sequence ID" value="NZ_CP042806.1"/>
</dbReference>
<dbReference type="AlphaFoldDB" id="A0A5B9EC88"/>
<dbReference type="PANTHER" id="PTHR10937">
    <property type="entry name" value="GLUCOSAMINE--FRUCTOSE-6-PHOSPHATE AMINOTRANSFERASE, ISOMERIZING"/>
    <property type="match status" value="1"/>
</dbReference>
<evidence type="ECO:0000313" key="4">
    <source>
        <dbReference type="Proteomes" id="UP000321820"/>
    </source>
</evidence>
<gene>
    <name evidence="3" type="ORF">FTW19_18600</name>
</gene>
<protein>
    <submittedName>
        <fullName evidence="3">SIS domain-containing protein</fullName>
    </submittedName>
</protein>
<dbReference type="Proteomes" id="UP000321820">
    <property type="component" value="Chromosome"/>
</dbReference>
<dbReference type="GO" id="GO:1901135">
    <property type="term" value="P:carbohydrate derivative metabolic process"/>
    <property type="evidence" value="ECO:0007669"/>
    <property type="project" value="InterPro"/>
</dbReference>
<dbReference type="CDD" id="cd05009">
    <property type="entry name" value="SIS_GlmS_GlmD_2"/>
    <property type="match status" value="1"/>
</dbReference>
<dbReference type="GO" id="GO:0097367">
    <property type="term" value="F:carbohydrate derivative binding"/>
    <property type="evidence" value="ECO:0007669"/>
    <property type="project" value="InterPro"/>
</dbReference>
<organism evidence="3 4">
    <name type="scientific">Terriglobus albidus</name>
    <dbReference type="NCBI Taxonomy" id="1592106"/>
    <lineage>
        <taxon>Bacteria</taxon>
        <taxon>Pseudomonadati</taxon>
        <taxon>Acidobacteriota</taxon>
        <taxon>Terriglobia</taxon>
        <taxon>Terriglobales</taxon>
        <taxon>Acidobacteriaceae</taxon>
        <taxon>Terriglobus</taxon>
    </lineage>
</organism>
<dbReference type="InterPro" id="IPR046348">
    <property type="entry name" value="SIS_dom_sf"/>
</dbReference>